<dbReference type="AlphaFoldDB" id="A0A146KHP9"/>
<keyword evidence="2 5" id="KW-0812">Transmembrane</keyword>
<reference evidence="8" key="1">
    <citation type="submission" date="2015-07" db="EMBL/GenBank/DDBJ databases">
        <title>Adaptation to a free-living lifestyle via gene acquisitions in the diplomonad Trepomonas sp. PC1.</title>
        <authorList>
            <person name="Xu F."/>
            <person name="Jerlstrom-Hultqvist J."/>
            <person name="Kolisko M."/>
            <person name="Simpson A.G.B."/>
            <person name="Roger A.J."/>
            <person name="Svard S.G."/>
            <person name="Andersson J.O."/>
        </authorList>
    </citation>
    <scope>NUCLEOTIDE SEQUENCE</scope>
    <source>
        <strain evidence="8">PC1</strain>
    </source>
</reference>
<feature type="transmembrane region" description="Helical" evidence="6">
    <location>
        <begin position="20"/>
        <end position="39"/>
    </location>
</feature>
<sequence>FSFKQFNFYRVFTPYMNSKIFYLSQLIIVPTILGLRSTFQKAIQKRVGSDRHGKKISESAYFGTQYLLLSIVACYVVIDQKILTSKAIYRDYLLSGPTLSQQYYMMLQFGVYIAASIFLLSDTRKLNADFGVMVVHHIVTLTLLYLGWDLKLYNISITTTALHDVSDVILEYSKIFYYKNMKKTSNVMFCIFAVVFMSTRLFLFPKFIILPWNNNVFKDALGFWPYSALHTRVIPIILSVLVLLHSIWSFFILRVIRNMFRGTKLGDLYETD</sequence>
<evidence type="ECO:0000256" key="5">
    <source>
        <dbReference type="PROSITE-ProRule" id="PRU00205"/>
    </source>
</evidence>
<evidence type="ECO:0000256" key="6">
    <source>
        <dbReference type="SAM" id="Phobius"/>
    </source>
</evidence>
<evidence type="ECO:0000256" key="4">
    <source>
        <dbReference type="ARBA" id="ARBA00023136"/>
    </source>
</evidence>
<dbReference type="EMBL" id="GDID01001471">
    <property type="protein sequence ID" value="JAP95135.1"/>
    <property type="molecule type" value="Transcribed_RNA"/>
</dbReference>
<feature type="transmembrane region" description="Helical" evidence="6">
    <location>
        <begin position="191"/>
        <end position="213"/>
    </location>
</feature>
<dbReference type="GO" id="GO:0016020">
    <property type="term" value="C:membrane"/>
    <property type="evidence" value="ECO:0007669"/>
    <property type="project" value="UniProtKB-SubCell"/>
</dbReference>
<evidence type="ECO:0000256" key="2">
    <source>
        <dbReference type="ARBA" id="ARBA00022692"/>
    </source>
</evidence>
<keyword evidence="4 5" id="KW-0472">Membrane</keyword>
<dbReference type="PIRSF" id="PIRSF005225">
    <property type="entry name" value="LAG1_LAC1"/>
    <property type="match status" value="1"/>
</dbReference>
<dbReference type="PANTHER" id="PTHR12560:SF0">
    <property type="entry name" value="LD18904P"/>
    <property type="match status" value="1"/>
</dbReference>
<evidence type="ECO:0000256" key="1">
    <source>
        <dbReference type="ARBA" id="ARBA00004141"/>
    </source>
</evidence>
<organism evidence="8">
    <name type="scientific">Trepomonas sp. PC1</name>
    <dbReference type="NCBI Taxonomy" id="1076344"/>
    <lineage>
        <taxon>Eukaryota</taxon>
        <taxon>Metamonada</taxon>
        <taxon>Diplomonadida</taxon>
        <taxon>Hexamitidae</taxon>
        <taxon>Hexamitinae</taxon>
        <taxon>Trepomonas</taxon>
    </lineage>
</organism>
<dbReference type="PANTHER" id="PTHR12560">
    <property type="entry name" value="LONGEVITY ASSURANCE FACTOR 1 LAG1"/>
    <property type="match status" value="1"/>
</dbReference>
<dbReference type="SMART" id="SM00724">
    <property type="entry name" value="TLC"/>
    <property type="match status" value="1"/>
</dbReference>
<dbReference type="InterPro" id="IPR016439">
    <property type="entry name" value="Lag1/Lac1-like"/>
</dbReference>
<feature type="non-terminal residue" evidence="8">
    <location>
        <position position="1"/>
    </location>
</feature>
<protein>
    <submittedName>
        <fullName evidence="8">TLC domain-containing protein</fullName>
    </submittedName>
</protein>
<accession>A0A146KHP9</accession>
<evidence type="ECO:0000313" key="8">
    <source>
        <dbReference type="EMBL" id="JAP95135.1"/>
    </source>
</evidence>
<comment type="subcellular location">
    <subcellularLocation>
        <location evidence="1">Membrane</location>
        <topology evidence="1">Multi-pass membrane protein</topology>
    </subcellularLocation>
</comment>
<dbReference type="PROSITE" id="PS50922">
    <property type="entry name" value="TLC"/>
    <property type="match status" value="1"/>
</dbReference>
<keyword evidence="3 6" id="KW-1133">Transmembrane helix</keyword>
<dbReference type="InterPro" id="IPR006634">
    <property type="entry name" value="TLC-dom"/>
</dbReference>
<dbReference type="GO" id="GO:0005783">
    <property type="term" value="C:endoplasmic reticulum"/>
    <property type="evidence" value="ECO:0007669"/>
    <property type="project" value="TreeGrafter"/>
</dbReference>
<name>A0A146KHP9_9EUKA</name>
<evidence type="ECO:0000259" key="7">
    <source>
        <dbReference type="PROSITE" id="PS50922"/>
    </source>
</evidence>
<dbReference type="GO" id="GO:0050291">
    <property type="term" value="F:sphingosine N-acyltransferase activity"/>
    <property type="evidence" value="ECO:0007669"/>
    <property type="project" value="InterPro"/>
</dbReference>
<dbReference type="Pfam" id="PF03798">
    <property type="entry name" value="TRAM_LAG1_CLN8"/>
    <property type="match status" value="1"/>
</dbReference>
<evidence type="ECO:0000256" key="3">
    <source>
        <dbReference type="ARBA" id="ARBA00022989"/>
    </source>
</evidence>
<dbReference type="GO" id="GO:0046513">
    <property type="term" value="P:ceramide biosynthetic process"/>
    <property type="evidence" value="ECO:0007669"/>
    <property type="project" value="InterPro"/>
</dbReference>
<feature type="transmembrane region" description="Helical" evidence="6">
    <location>
        <begin position="233"/>
        <end position="256"/>
    </location>
</feature>
<feature type="transmembrane region" description="Helical" evidence="6">
    <location>
        <begin position="103"/>
        <end position="121"/>
    </location>
</feature>
<feature type="domain" description="TLC" evidence="7">
    <location>
        <begin position="54"/>
        <end position="261"/>
    </location>
</feature>
<gene>
    <name evidence="8" type="ORF">TPC1_11971</name>
</gene>
<feature type="transmembrane region" description="Helical" evidence="6">
    <location>
        <begin position="60"/>
        <end position="78"/>
    </location>
</feature>
<proteinExistence type="predicted"/>